<accession>U9UBN4</accession>
<reference evidence="1" key="1">
    <citation type="submission" date="2013-07" db="EMBL/GenBank/DDBJ databases">
        <title>The genome of an arbuscular mycorrhizal fungus provides insights into the evolution of the oldest plant symbiosis.</title>
        <authorList>
            <consortium name="DOE Joint Genome Institute"/>
            <person name="Tisserant E."/>
            <person name="Malbreil M."/>
            <person name="Kuo A."/>
            <person name="Kohler A."/>
            <person name="Symeonidi A."/>
            <person name="Balestrini R."/>
            <person name="Charron P."/>
            <person name="Duensing N."/>
            <person name="Frei-dit-Frey N."/>
            <person name="Gianinazzi-Pearson V."/>
            <person name="Gilbert B."/>
            <person name="Handa Y."/>
            <person name="Hijri M."/>
            <person name="Kaul R."/>
            <person name="Kawaguchi M."/>
            <person name="Krajinski F."/>
            <person name="Lammers P."/>
            <person name="Lapierre D."/>
            <person name="Masclaux F.G."/>
            <person name="Murat C."/>
            <person name="Morin E."/>
            <person name="Ndikumana S."/>
            <person name="Pagni M."/>
            <person name="Petitpierre D."/>
            <person name="Requena N."/>
            <person name="Rosikiewicz P."/>
            <person name="Riley R."/>
            <person name="Saito K."/>
            <person name="San Clemente H."/>
            <person name="Shapiro H."/>
            <person name="van Tuinen D."/>
            <person name="Becard G."/>
            <person name="Bonfante P."/>
            <person name="Paszkowski U."/>
            <person name="Shachar-Hill Y."/>
            <person name="Young J.P."/>
            <person name="Sanders I.R."/>
            <person name="Henrissat B."/>
            <person name="Rensing S.A."/>
            <person name="Grigoriev I.V."/>
            <person name="Corradi N."/>
            <person name="Roux C."/>
            <person name="Martin F."/>
        </authorList>
    </citation>
    <scope>NUCLEOTIDE SEQUENCE</scope>
    <source>
        <strain evidence="1">DAOM 197198</strain>
    </source>
</reference>
<name>U9UBN4_RHIID</name>
<gene>
    <name evidence="1" type="ORF">GLOINDRAFT_22151</name>
</gene>
<evidence type="ECO:0000313" key="1">
    <source>
        <dbReference type="EMBL" id="ESA17077.1"/>
    </source>
</evidence>
<proteinExistence type="predicted"/>
<dbReference type="AlphaFoldDB" id="U9UBN4"/>
<protein>
    <submittedName>
        <fullName evidence="1">Uncharacterized protein</fullName>
    </submittedName>
</protein>
<sequence>MRYTVIYSTKFSLIIPGFPIIITNLLIPKFLAGFLNMQESIKMKTDNIFIHELQRYSLIIINLTVPS</sequence>
<dbReference type="EMBL" id="KI280486">
    <property type="protein sequence ID" value="ESA17077.1"/>
    <property type="molecule type" value="Genomic_DNA"/>
</dbReference>
<dbReference type="HOGENOM" id="CLU_2813658_0_0_1"/>
<organism evidence="1">
    <name type="scientific">Rhizophagus irregularis (strain DAOM 181602 / DAOM 197198 / MUCL 43194)</name>
    <name type="common">Arbuscular mycorrhizal fungus</name>
    <name type="synonym">Glomus intraradices</name>
    <dbReference type="NCBI Taxonomy" id="747089"/>
    <lineage>
        <taxon>Eukaryota</taxon>
        <taxon>Fungi</taxon>
        <taxon>Fungi incertae sedis</taxon>
        <taxon>Mucoromycota</taxon>
        <taxon>Glomeromycotina</taxon>
        <taxon>Glomeromycetes</taxon>
        <taxon>Glomerales</taxon>
        <taxon>Glomeraceae</taxon>
        <taxon>Rhizophagus</taxon>
    </lineage>
</organism>